<accession>A0AAV4NQZ1</accession>
<sequence>MLTSVKLNVQQLANSCPSKPPQKGDSPLNLHCQIPLPETSVIAKPSIPSIRANFGPSDTTPRPHISDSPLNLLYQIPLPEMSIIVKPVIPMILGMFQAVKAVRFIP</sequence>
<dbReference type="EMBL" id="BPLR01003678">
    <property type="protein sequence ID" value="GIX87385.1"/>
    <property type="molecule type" value="Genomic_DNA"/>
</dbReference>
<proteinExistence type="predicted"/>
<evidence type="ECO:0000313" key="2">
    <source>
        <dbReference type="Proteomes" id="UP001054945"/>
    </source>
</evidence>
<name>A0AAV4NQZ1_CAEEX</name>
<keyword evidence="2" id="KW-1185">Reference proteome</keyword>
<protein>
    <submittedName>
        <fullName evidence="1">Uncharacterized protein</fullName>
    </submittedName>
</protein>
<comment type="caution">
    <text evidence="1">The sequence shown here is derived from an EMBL/GenBank/DDBJ whole genome shotgun (WGS) entry which is preliminary data.</text>
</comment>
<evidence type="ECO:0000313" key="1">
    <source>
        <dbReference type="EMBL" id="GIX87385.1"/>
    </source>
</evidence>
<dbReference type="Proteomes" id="UP001054945">
    <property type="component" value="Unassembled WGS sequence"/>
</dbReference>
<reference evidence="1 2" key="1">
    <citation type="submission" date="2021-06" db="EMBL/GenBank/DDBJ databases">
        <title>Caerostris extrusa draft genome.</title>
        <authorList>
            <person name="Kono N."/>
            <person name="Arakawa K."/>
        </authorList>
    </citation>
    <scope>NUCLEOTIDE SEQUENCE [LARGE SCALE GENOMIC DNA]</scope>
</reference>
<dbReference type="AlphaFoldDB" id="A0AAV4NQZ1"/>
<gene>
    <name evidence="1" type="ORF">CEXT_414381</name>
</gene>
<organism evidence="1 2">
    <name type="scientific">Caerostris extrusa</name>
    <name type="common">Bark spider</name>
    <name type="synonym">Caerostris bankana</name>
    <dbReference type="NCBI Taxonomy" id="172846"/>
    <lineage>
        <taxon>Eukaryota</taxon>
        <taxon>Metazoa</taxon>
        <taxon>Ecdysozoa</taxon>
        <taxon>Arthropoda</taxon>
        <taxon>Chelicerata</taxon>
        <taxon>Arachnida</taxon>
        <taxon>Araneae</taxon>
        <taxon>Araneomorphae</taxon>
        <taxon>Entelegynae</taxon>
        <taxon>Araneoidea</taxon>
        <taxon>Araneidae</taxon>
        <taxon>Caerostris</taxon>
    </lineage>
</organism>